<dbReference type="RefSeq" id="XP_020917052.1">
    <property type="nucleotide sequence ID" value="XM_021061393.2"/>
</dbReference>
<organism evidence="4 5">
    <name type="scientific">Exaiptasia diaphana</name>
    <name type="common">Tropical sea anemone</name>
    <name type="synonym">Aiptasia pulchella</name>
    <dbReference type="NCBI Taxonomy" id="2652724"/>
    <lineage>
        <taxon>Eukaryota</taxon>
        <taxon>Metazoa</taxon>
        <taxon>Cnidaria</taxon>
        <taxon>Anthozoa</taxon>
        <taxon>Hexacorallia</taxon>
        <taxon>Actiniaria</taxon>
        <taxon>Aiptasiidae</taxon>
        <taxon>Exaiptasia</taxon>
    </lineage>
</organism>
<dbReference type="OMA" id="KMDPAVM"/>
<sequence length="410" mass="46102">MGAGASVSRQQWENADNSNQQQSNDDSLVTDMAGMAKLMEAKNKFMKNKKKNTACFQKELASTDLIKEMFKRMDPAVTQADSGDIKGDIELSLKYNQKEELLLVKVIRARDLVARDLNGKSDPYVVLDIVPDRFEEGSKKTRFKQKTLNPVFNEIFQFKLPHAHLSTTKLKATIWDHDFFGEDDFNGEAVIDLSRVYLSAGTHTDWYMLQLQTDFSITGTLDVTLEHQDSENMLLVTINSAANLKASNTLSNTSDAYVRCSVSGLKYSEETAVVSGTLHPVFEETFEFDMAKEEIPSRAVLFHVFGKSHISDHMSLGQVHIELDSLDLEDGEISRKVLPLADLKNVSLKRAEWAQNAVAQEFREAMYAHAMYKYPTFVYGMHKKGRKLYSVSSRNAASSAKVLLVNGIPM</sequence>
<feature type="region of interest" description="Disordered" evidence="2">
    <location>
        <begin position="1"/>
        <end position="26"/>
    </location>
</feature>
<dbReference type="SUPFAM" id="SSF49562">
    <property type="entry name" value="C2 domain (Calcium/lipid-binding domain, CaLB)"/>
    <property type="match status" value="2"/>
</dbReference>
<proteinExistence type="predicted"/>
<dbReference type="SMART" id="SM00239">
    <property type="entry name" value="C2"/>
    <property type="match status" value="2"/>
</dbReference>
<dbReference type="PROSITE" id="PS50004">
    <property type="entry name" value="C2"/>
    <property type="match status" value="2"/>
</dbReference>
<dbReference type="InterPro" id="IPR001565">
    <property type="entry name" value="Synaptotagmin"/>
</dbReference>
<dbReference type="GO" id="GO:0005886">
    <property type="term" value="C:plasma membrane"/>
    <property type="evidence" value="ECO:0007669"/>
    <property type="project" value="TreeGrafter"/>
</dbReference>
<dbReference type="AlphaFoldDB" id="A0A913YB79"/>
<dbReference type="GO" id="GO:0005544">
    <property type="term" value="F:calcium-dependent phospholipid binding"/>
    <property type="evidence" value="ECO:0007669"/>
    <property type="project" value="TreeGrafter"/>
</dbReference>
<accession>A0A913YB79</accession>
<name>A0A913YB79_EXADI</name>
<dbReference type="GO" id="GO:0000149">
    <property type="term" value="F:SNARE binding"/>
    <property type="evidence" value="ECO:0007669"/>
    <property type="project" value="TreeGrafter"/>
</dbReference>
<dbReference type="GO" id="GO:0030276">
    <property type="term" value="F:clathrin binding"/>
    <property type="evidence" value="ECO:0007669"/>
    <property type="project" value="TreeGrafter"/>
</dbReference>
<protein>
    <recommendedName>
        <fullName evidence="3">C2 domain-containing protein</fullName>
    </recommendedName>
</protein>
<dbReference type="GO" id="GO:0001786">
    <property type="term" value="F:phosphatidylserine binding"/>
    <property type="evidence" value="ECO:0007669"/>
    <property type="project" value="TreeGrafter"/>
</dbReference>
<evidence type="ECO:0000256" key="2">
    <source>
        <dbReference type="SAM" id="MobiDB-lite"/>
    </source>
</evidence>
<dbReference type="PANTHER" id="PTHR10024">
    <property type="entry name" value="SYNAPTOTAGMIN"/>
    <property type="match status" value="1"/>
</dbReference>
<dbReference type="PRINTS" id="PR00360">
    <property type="entry name" value="C2DOMAIN"/>
</dbReference>
<keyword evidence="1" id="KW-0677">Repeat</keyword>
<dbReference type="OrthoDB" id="419768at2759"/>
<evidence type="ECO:0000313" key="4">
    <source>
        <dbReference type="EnsemblMetazoa" id="XP_020917052.1"/>
    </source>
</evidence>
<dbReference type="Gene3D" id="2.60.40.150">
    <property type="entry name" value="C2 domain"/>
    <property type="match status" value="2"/>
</dbReference>
<dbReference type="GO" id="GO:0070382">
    <property type="term" value="C:exocytic vesicle"/>
    <property type="evidence" value="ECO:0007669"/>
    <property type="project" value="TreeGrafter"/>
</dbReference>
<evidence type="ECO:0000313" key="5">
    <source>
        <dbReference type="Proteomes" id="UP000887567"/>
    </source>
</evidence>
<evidence type="ECO:0000256" key="1">
    <source>
        <dbReference type="ARBA" id="ARBA00022737"/>
    </source>
</evidence>
<dbReference type="PANTHER" id="PTHR10024:SF203">
    <property type="entry name" value="C2 DOMAIN-CONTAINING PROTEIN"/>
    <property type="match status" value="1"/>
</dbReference>
<evidence type="ECO:0000259" key="3">
    <source>
        <dbReference type="PROSITE" id="PS50004"/>
    </source>
</evidence>
<dbReference type="InterPro" id="IPR035892">
    <property type="entry name" value="C2_domain_sf"/>
</dbReference>
<feature type="domain" description="C2" evidence="3">
    <location>
        <begin position="217"/>
        <end position="337"/>
    </location>
</feature>
<dbReference type="Pfam" id="PF00168">
    <property type="entry name" value="C2"/>
    <property type="match status" value="2"/>
</dbReference>
<dbReference type="PRINTS" id="PR00399">
    <property type="entry name" value="SYNAPTOTAGMN"/>
</dbReference>
<dbReference type="EnsemblMetazoa" id="XM_021061393.2">
    <property type="protein sequence ID" value="XP_020917052.1"/>
    <property type="gene ID" value="LOC110254410"/>
</dbReference>
<feature type="compositionally biased region" description="Low complexity" evidence="2">
    <location>
        <begin position="16"/>
        <end position="26"/>
    </location>
</feature>
<dbReference type="InterPro" id="IPR000008">
    <property type="entry name" value="C2_dom"/>
</dbReference>
<keyword evidence="5" id="KW-1185">Reference proteome</keyword>
<dbReference type="GO" id="GO:0005509">
    <property type="term" value="F:calcium ion binding"/>
    <property type="evidence" value="ECO:0007669"/>
    <property type="project" value="TreeGrafter"/>
</dbReference>
<reference evidence="4" key="1">
    <citation type="submission" date="2022-11" db="UniProtKB">
        <authorList>
            <consortium name="EnsemblMetazoa"/>
        </authorList>
    </citation>
    <scope>IDENTIFICATION</scope>
</reference>
<dbReference type="Proteomes" id="UP000887567">
    <property type="component" value="Unplaced"/>
</dbReference>
<feature type="domain" description="C2" evidence="3">
    <location>
        <begin position="85"/>
        <end position="207"/>
    </location>
</feature>
<dbReference type="GeneID" id="110254410"/>
<dbReference type="KEGG" id="epa:110254410"/>
<dbReference type="GO" id="GO:0017156">
    <property type="term" value="P:calcium-ion regulated exocytosis"/>
    <property type="evidence" value="ECO:0007669"/>
    <property type="project" value="TreeGrafter"/>
</dbReference>